<evidence type="ECO:0000256" key="1">
    <source>
        <dbReference type="ARBA" id="ARBA00022737"/>
    </source>
</evidence>
<dbReference type="EMBL" id="CP012672">
    <property type="protein sequence ID" value="AUX29468.1"/>
    <property type="molecule type" value="Genomic_DNA"/>
</dbReference>
<name>A0A4P2QIM0_SORCE</name>
<dbReference type="Proteomes" id="UP000295497">
    <property type="component" value="Chromosome"/>
</dbReference>
<dbReference type="InterPro" id="IPR031325">
    <property type="entry name" value="RHS_repeat"/>
</dbReference>
<accession>A0A4P2QIM0</accession>
<evidence type="ECO:0000313" key="6">
    <source>
        <dbReference type="Proteomes" id="UP000295497"/>
    </source>
</evidence>
<dbReference type="InterPro" id="IPR022385">
    <property type="entry name" value="Rhs_assc_core"/>
</dbReference>
<dbReference type="Pfam" id="PF25023">
    <property type="entry name" value="TEN_YD-shell"/>
    <property type="match status" value="1"/>
</dbReference>
<protein>
    <submittedName>
        <fullName evidence="5">Uncharacterized protein</fullName>
    </submittedName>
</protein>
<evidence type="ECO:0000313" key="5">
    <source>
        <dbReference type="EMBL" id="AUX29468.1"/>
    </source>
</evidence>
<keyword evidence="1" id="KW-0677">Repeat</keyword>
<dbReference type="InterPro" id="IPR050708">
    <property type="entry name" value="T6SS_VgrG/RHS"/>
</dbReference>
<evidence type="ECO:0000259" key="3">
    <source>
        <dbReference type="Pfam" id="PF20148"/>
    </source>
</evidence>
<dbReference type="SUPFAM" id="SSF69304">
    <property type="entry name" value="Tricorn protease N-terminal domain"/>
    <property type="match status" value="1"/>
</dbReference>
<dbReference type="InterPro" id="IPR056823">
    <property type="entry name" value="TEN-like_YD-shell"/>
</dbReference>
<dbReference type="InterPro" id="IPR006530">
    <property type="entry name" value="YD"/>
</dbReference>
<dbReference type="NCBIfam" id="TIGR03696">
    <property type="entry name" value="Rhs_assc_core"/>
    <property type="match status" value="1"/>
</dbReference>
<organism evidence="5 6">
    <name type="scientific">Sorangium cellulosum</name>
    <name type="common">Polyangium cellulosum</name>
    <dbReference type="NCBI Taxonomy" id="56"/>
    <lineage>
        <taxon>Bacteria</taxon>
        <taxon>Pseudomonadati</taxon>
        <taxon>Myxococcota</taxon>
        <taxon>Polyangia</taxon>
        <taxon>Polyangiales</taxon>
        <taxon>Polyangiaceae</taxon>
        <taxon>Sorangium</taxon>
    </lineage>
</organism>
<reference evidence="5 6" key="1">
    <citation type="submission" date="2015-09" db="EMBL/GenBank/DDBJ databases">
        <title>Sorangium comparison.</title>
        <authorList>
            <person name="Zaburannyi N."/>
            <person name="Bunk B."/>
            <person name="Overmann J."/>
            <person name="Mueller R."/>
        </authorList>
    </citation>
    <scope>NUCLEOTIDE SEQUENCE [LARGE SCALE GENOMIC DNA]</scope>
    <source>
        <strain evidence="5 6">So ce836</strain>
    </source>
</reference>
<dbReference type="RefSeq" id="WP_129573631.1">
    <property type="nucleotide sequence ID" value="NZ_CP012672.1"/>
</dbReference>
<evidence type="ECO:0000259" key="4">
    <source>
        <dbReference type="Pfam" id="PF25023"/>
    </source>
</evidence>
<dbReference type="Pfam" id="PF05593">
    <property type="entry name" value="RHS_repeat"/>
    <property type="match status" value="2"/>
</dbReference>
<sequence length="1388" mass="154143">MAHNFHDINGWLIVGLEMHQGFHIFPPAPMKFLKLVLLHPFTLGDRQKPTVLFNGVPSVTHQHEPKFLWPHLGIIPDPLDALTPLHILFGSHKCWLPRGAVEICGEKATCCVIGGPVSLNADCWDIGRWPTSLVLNPGTVQTTPTFGDFAMGAVTLAIDLVLDLLFEGAAKIAGGLLLKFGGKVLKPLFKKGKDLVGKGLRAATKQMGKAGKALGKGARALKGKAASALKNLKCRVTGHPVDTTSGRVIDAKLDIKLPGAIPLAWERRYASDRALERTSLGRGGWTHSFEQWIERTEDGLILRDEEGRDVYFRLQAPGSSAFHRPDRLTLTALEDGGFTVYSHETRLTRRFAPAESGEKALLRSISDAHGNTIALEYTGSRLQRIVDTAGREIRVKLTHGARIARLEVWAGGRLEQWVDYAYSKMGELASATDAIGHAERYEYDEDHRMVKTTLKNGVSFYYAYDEETGRCTRTWGDGGLHTVAIEADLERRITRLSGNDEPRLLYWNEDGLVVREETPDGLLLRAWEYDEDQYIAAEINGAGEATRFEYDAQGNKTRQIDPAGNATQWQYQDDLPVLHVGPDGLATRYRYDRKGSLVEITYPSELRYALAYDGRGHLRAIAQGQRNLVEYAYDIRHDLVEEINAYGGKTRYEHDALGRPTRSVDPLGRSTRVQYDRLGQPVMVMRPDGTARHAAYDPLGNLSRSTDALGRVVEMEHAGTGVLTKITQPDGSTWRFAYSAGESLRRIVNPKGEIYDLAYDEAGRLTREAAFDGRALSYRYSAAGRLERVSYPDGSFRAFSYDALGGLVVEQSTDGPVTYQRDRLGRLLGAVLEQDGQTVVTRLERDRLGRVVAETQGERRIGYHLDASGRRVARIMPTGEATRYAYDALGRLSAVEHAGRRIAFERDAVGREIARGELGGRFSLRSEYDAMDRIVEQRLDLRSPGAEAATMAMRRLWQYDALGRVQLVNDARWGATAYRHGSIDELIEARSARGREVFTYDAVGAVQKVLRALEAGEADEANPPWEIARGDTVQRTDRAEYAYDGRSRRIARTETAGEAQDERARTEYRWDCRDRLREIRLPSGKSISFTYDAFGRRVRKEVRADDPRESHVVEFLWDGDALAADIRSDGGYRCFVHEPDSLVPLLQAEQGEVFVYVTDHVGTPRELIDAEGRVAWSAAHSAWGSVAAIHQAPERRRRVESPFRLLGQYADEETGLCVTRFRYFDAELARWLSPDPLGFASGGSLFAFNASPVTTVDPLGLKLCDGTIYRALSADDYDAFLRGERIMPKGSGGSIGDHVAGKPTKYISASETPAGTSHYQGGSPVLVEIDVKALRETGSTVVDHNNVLQAVKREGTALDLRNAIKAEEVLIKGGIDPSAIKVIKKFWD</sequence>
<feature type="domain" description="DUF6531" evidence="3">
    <location>
        <begin position="238"/>
        <end position="312"/>
    </location>
</feature>
<gene>
    <name evidence="5" type="ORF">SOCE836_015580</name>
</gene>
<dbReference type="Pfam" id="PF20148">
    <property type="entry name" value="DUF6531"/>
    <property type="match status" value="1"/>
</dbReference>
<evidence type="ECO:0000259" key="2">
    <source>
        <dbReference type="Pfam" id="PF03527"/>
    </source>
</evidence>
<feature type="domain" description="RHS protein conserved region" evidence="2">
    <location>
        <begin position="1156"/>
        <end position="1187"/>
    </location>
</feature>
<feature type="domain" description="Teneurin-like YD-shell" evidence="4">
    <location>
        <begin position="695"/>
        <end position="833"/>
    </location>
</feature>
<dbReference type="NCBIfam" id="TIGR01643">
    <property type="entry name" value="YD_repeat_2x"/>
    <property type="match status" value="7"/>
</dbReference>
<dbReference type="Pfam" id="PF03527">
    <property type="entry name" value="RHS"/>
    <property type="match status" value="1"/>
</dbReference>
<proteinExistence type="predicted"/>
<dbReference type="PANTHER" id="PTHR32305">
    <property type="match status" value="1"/>
</dbReference>
<dbReference type="PANTHER" id="PTHR32305:SF15">
    <property type="entry name" value="PROTEIN RHSA-RELATED"/>
    <property type="match status" value="1"/>
</dbReference>
<dbReference type="InterPro" id="IPR045351">
    <property type="entry name" value="DUF6531"/>
</dbReference>
<dbReference type="InterPro" id="IPR001826">
    <property type="entry name" value="RHS"/>
</dbReference>
<dbReference type="Gene3D" id="2.180.10.10">
    <property type="entry name" value="RHS repeat-associated core"/>
    <property type="match status" value="2"/>
</dbReference>